<evidence type="ECO:0000313" key="3">
    <source>
        <dbReference type="Proteomes" id="UP001354971"/>
    </source>
</evidence>
<keyword evidence="3" id="KW-1185">Reference proteome</keyword>
<sequence>MLRILAGGIAVIALSATASAQTAEEIMTERCVAEGNAPEQCSCAAEVITDTLEDNEVRFMLTMMQDPPESMEALLSVAAEHSLDLEGIAGIREKMTDAEPGMREQCGIEDAN</sequence>
<protein>
    <submittedName>
        <fullName evidence="2">Uncharacterized protein</fullName>
    </submittedName>
</protein>
<keyword evidence="1" id="KW-0732">Signal</keyword>
<comment type="caution">
    <text evidence="2">The sequence shown here is derived from an EMBL/GenBank/DDBJ whole genome shotgun (WGS) entry which is preliminary data.</text>
</comment>
<dbReference type="EMBL" id="JAZDRP010000005">
    <property type="protein sequence ID" value="MEE2526531.1"/>
    <property type="molecule type" value="Genomic_DNA"/>
</dbReference>
<gene>
    <name evidence="2" type="ORF">V0U79_09145</name>
</gene>
<dbReference type="Proteomes" id="UP001354971">
    <property type="component" value="Unassembled WGS sequence"/>
</dbReference>
<feature type="chain" id="PRO_5045884185" evidence="1">
    <location>
        <begin position="21"/>
        <end position="112"/>
    </location>
</feature>
<reference evidence="2 3" key="1">
    <citation type="submission" date="2024-01" db="EMBL/GenBank/DDBJ databases">
        <title>Hyphobacterium bacterium isolated from marine sediment.</title>
        <authorList>
            <person name="Zhao S."/>
        </authorList>
    </citation>
    <scope>NUCLEOTIDE SEQUENCE [LARGE SCALE GENOMIC DNA]</scope>
    <source>
        <strain evidence="3">HN65</strain>
    </source>
</reference>
<evidence type="ECO:0000256" key="1">
    <source>
        <dbReference type="SAM" id="SignalP"/>
    </source>
</evidence>
<organism evidence="2 3">
    <name type="scientific">Hyphobacterium lacteum</name>
    <dbReference type="NCBI Taxonomy" id="3116575"/>
    <lineage>
        <taxon>Bacteria</taxon>
        <taxon>Pseudomonadati</taxon>
        <taxon>Pseudomonadota</taxon>
        <taxon>Alphaproteobacteria</taxon>
        <taxon>Maricaulales</taxon>
        <taxon>Maricaulaceae</taxon>
        <taxon>Hyphobacterium</taxon>
    </lineage>
</organism>
<proteinExistence type="predicted"/>
<feature type="signal peptide" evidence="1">
    <location>
        <begin position="1"/>
        <end position="20"/>
    </location>
</feature>
<evidence type="ECO:0000313" key="2">
    <source>
        <dbReference type="EMBL" id="MEE2526531.1"/>
    </source>
</evidence>
<name>A0ABU7LSB2_9PROT</name>
<accession>A0ABU7LSB2</accession>
<dbReference type="RefSeq" id="WP_330199194.1">
    <property type="nucleotide sequence ID" value="NZ_JAZDRP010000005.1"/>
</dbReference>